<dbReference type="InterPro" id="IPR036388">
    <property type="entry name" value="WH-like_DNA-bd_sf"/>
</dbReference>
<dbReference type="EMBL" id="LKBG01000013">
    <property type="protein sequence ID" value="KQB36500.1"/>
    <property type="molecule type" value="Genomic_DNA"/>
</dbReference>
<dbReference type="SUPFAM" id="SSF52540">
    <property type="entry name" value="P-loop containing nucleoside triphosphate hydrolases"/>
    <property type="match status" value="1"/>
</dbReference>
<dbReference type="Gene3D" id="3.40.50.300">
    <property type="entry name" value="P-loop containing nucleotide triphosphate hydrolases"/>
    <property type="match status" value="1"/>
</dbReference>
<evidence type="ECO:0000313" key="3">
    <source>
        <dbReference type="EMBL" id="KPV46479.1"/>
    </source>
</evidence>
<proteinExistence type="predicted"/>
<reference evidence="3 6" key="1">
    <citation type="submission" date="2015-09" db="EMBL/GenBank/DDBJ databases">
        <title>Draft genome sequence of Acidiplasma aeolicum DSM 18409.</title>
        <authorList>
            <person name="Hemp J."/>
        </authorList>
    </citation>
    <scope>NUCLEOTIDE SEQUENCE [LARGE SCALE GENOMIC DNA]</scope>
    <source>
        <strain evidence="3 6">V</strain>
    </source>
</reference>
<dbReference type="GO" id="GO:0005524">
    <property type="term" value="F:ATP binding"/>
    <property type="evidence" value="ECO:0007669"/>
    <property type="project" value="InterPro"/>
</dbReference>
<keyword evidence="5" id="KW-1185">Reference proteome</keyword>
<comment type="caution">
    <text evidence="4">The sequence shown here is derived from an EMBL/GenBank/DDBJ whole genome shotgun (WGS) entry which is preliminary data.</text>
</comment>
<dbReference type="Gene3D" id="1.10.10.10">
    <property type="entry name" value="Winged helix-like DNA-binding domain superfamily/Winged helix DNA-binding domain"/>
    <property type="match status" value="1"/>
</dbReference>
<dbReference type="OrthoDB" id="132045at2157"/>
<evidence type="ECO:0000313" key="6">
    <source>
        <dbReference type="Proteomes" id="UP000050515"/>
    </source>
</evidence>
<gene>
    <name evidence="4" type="ORF">AOG54_07310</name>
    <name evidence="3" type="ORF">SE19_05365</name>
</gene>
<evidence type="ECO:0000313" key="4">
    <source>
        <dbReference type="EMBL" id="KQB36500.1"/>
    </source>
</evidence>
<dbReference type="InterPro" id="IPR036390">
    <property type="entry name" value="WH_DNA-bd_sf"/>
</dbReference>
<evidence type="ECO:0000313" key="5">
    <source>
        <dbReference type="Proteomes" id="UP000050320"/>
    </source>
</evidence>
<dbReference type="Pfam" id="PF01637">
    <property type="entry name" value="ATPase_2"/>
    <property type="match status" value="1"/>
</dbReference>
<protein>
    <submittedName>
        <fullName evidence="4">Uncharacterized protein</fullName>
    </submittedName>
</protein>
<evidence type="ECO:0000259" key="1">
    <source>
        <dbReference type="Pfam" id="PF01637"/>
    </source>
</evidence>
<dbReference type="PATRIC" id="fig|507754.4.peg.1600"/>
<dbReference type="RefSeq" id="WP_054964244.1">
    <property type="nucleotide sequence ID" value="NZ_LJCQ01000236.1"/>
</dbReference>
<dbReference type="InterPro" id="IPR048907">
    <property type="entry name" value="WHD_MCM_arc"/>
</dbReference>
<dbReference type="Proteomes" id="UP000050515">
    <property type="component" value="Unassembled WGS sequence"/>
</dbReference>
<sequence length="366" mass="42278">MLFNIKPKDNIKDLFGREKEILLLKRCVTEPLTVIYGIRRTGKTSLLKSVLNSLEIPYIIIDIRELFNESGTIRENEISLKILHELKKDIGISQKLRFLISDILSKINGIEINHLKIDIDASKKYQLNNILEVINEISEKNNDVFILAIDEAQYLKYSGKRYNNILAWAYDNLKNIHIIITGSEIGILEEFIDIDNTESPLFGRMINEIKIGHFDNETSYNFLKSGFEEAKINVNDNDINSAIDILDGIAGWLTYYGYNRAIRKLNNYDSINNVIEYSKRLIDSEINKLINNSKDRYMAIMESIAAGLNNWSAIKAYVTTKTGYISSTILNNHITKLLKYGFIKKSENKYYIEDPLIKLKFINKNR</sequence>
<dbReference type="SUPFAM" id="SSF46785">
    <property type="entry name" value="Winged helix' DNA-binding domain"/>
    <property type="match status" value="1"/>
</dbReference>
<reference evidence="4 5" key="2">
    <citation type="submission" date="2015-09" db="EMBL/GenBank/DDBJ databases">
        <title>Heavy metals and arsenic resistance mechanisms in polyextremophilic archaea of the family Ferroplasmaceae.</title>
        <authorList>
            <person name="Bulaev A.G."/>
            <person name="Kanygina A.V."/>
        </authorList>
    </citation>
    <scope>NUCLEOTIDE SEQUENCE [LARGE SCALE GENOMIC DNA]</scope>
    <source>
        <strain evidence="4 5">VT</strain>
    </source>
</reference>
<dbReference type="AlphaFoldDB" id="A0A0N8VLH0"/>
<feature type="domain" description="MCM C-terminal" evidence="2">
    <location>
        <begin position="293"/>
        <end position="351"/>
    </location>
</feature>
<name>A0A0N8VLH0_9ARCH</name>
<dbReference type="Gene3D" id="1.10.8.60">
    <property type="match status" value="1"/>
</dbReference>
<feature type="domain" description="ATPase" evidence="1">
    <location>
        <begin position="15"/>
        <end position="253"/>
    </location>
</feature>
<accession>A0A0N8VLH0</accession>
<dbReference type="Proteomes" id="UP000050320">
    <property type="component" value="Unassembled WGS sequence"/>
</dbReference>
<dbReference type="InterPro" id="IPR027417">
    <property type="entry name" value="P-loop_NTPase"/>
</dbReference>
<evidence type="ECO:0000259" key="2">
    <source>
        <dbReference type="Pfam" id="PF21100"/>
    </source>
</evidence>
<organism evidence="4 5">
    <name type="scientific">Acidiplasma aeolicum</name>
    <dbReference type="NCBI Taxonomy" id="507754"/>
    <lineage>
        <taxon>Archaea</taxon>
        <taxon>Methanobacteriati</taxon>
        <taxon>Thermoplasmatota</taxon>
        <taxon>Thermoplasmata</taxon>
        <taxon>Thermoplasmatales</taxon>
        <taxon>Ferroplasmaceae</taxon>
        <taxon>Acidiplasma</taxon>
    </lineage>
</organism>
<dbReference type="EMBL" id="LJCQ01000236">
    <property type="protein sequence ID" value="KPV46479.1"/>
    <property type="molecule type" value="Genomic_DNA"/>
</dbReference>
<dbReference type="PANTHER" id="PTHR34301:SF8">
    <property type="entry name" value="ATPASE DOMAIN-CONTAINING PROTEIN"/>
    <property type="match status" value="1"/>
</dbReference>
<dbReference type="InterPro" id="IPR011579">
    <property type="entry name" value="ATPase_dom"/>
</dbReference>
<dbReference type="Pfam" id="PF21100">
    <property type="entry name" value="WHD_MCM"/>
    <property type="match status" value="1"/>
</dbReference>
<dbReference type="PANTHER" id="PTHR34301">
    <property type="entry name" value="DNA-BINDING PROTEIN-RELATED"/>
    <property type="match status" value="1"/>
</dbReference>